<evidence type="ECO:0008006" key="3">
    <source>
        <dbReference type="Google" id="ProtNLM"/>
    </source>
</evidence>
<accession>A0A8H7RL77</accession>
<dbReference type="Proteomes" id="UP000603453">
    <property type="component" value="Unassembled WGS sequence"/>
</dbReference>
<comment type="caution">
    <text evidence="1">The sequence shown here is derived from an EMBL/GenBank/DDBJ whole genome shotgun (WGS) entry which is preliminary data.</text>
</comment>
<reference evidence="1" key="1">
    <citation type="submission" date="2020-12" db="EMBL/GenBank/DDBJ databases">
        <title>Metabolic potential, ecology and presence of endohyphal bacteria is reflected in genomic diversity of Mucoromycotina.</title>
        <authorList>
            <person name="Muszewska A."/>
            <person name="Okrasinska A."/>
            <person name="Steczkiewicz K."/>
            <person name="Drgas O."/>
            <person name="Orlowska M."/>
            <person name="Perlinska-Lenart U."/>
            <person name="Aleksandrzak-Piekarczyk T."/>
            <person name="Szatraj K."/>
            <person name="Zielenkiewicz U."/>
            <person name="Pilsyk S."/>
            <person name="Malc E."/>
            <person name="Mieczkowski P."/>
            <person name="Kruszewska J.S."/>
            <person name="Biernat P."/>
            <person name="Pawlowska J."/>
        </authorList>
    </citation>
    <scope>NUCLEOTIDE SEQUENCE</scope>
    <source>
        <strain evidence="1">WA0000017839</strain>
    </source>
</reference>
<dbReference type="AlphaFoldDB" id="A0A8H7RL77"/>
<dbReference type="GO" id="GO:0016491">
    <property type="term" value="F:oxidoreductase activity"/>
    <property type="evidence" value="ECO:0007669"/>
    <property type="project" value="InterPro"/>
</dbReference>
<organism evidence="1 2">
    <name type="scientific">Mucor saturninus</name>
    <dbReference type="NCBI Taxonomy" id="64648"/>
    <lineage>
        <taxon>Eukaryota</taxon>
        <taxon>Fungi</taxon>
        <taxon>Fungi incertae sedis</taxon>
        <taxon>Mucoromycota</taxon>
        <taxon>Mucoromycotina</taxon>
        <taxon>Mucoromycetes</taxon>
        <taxon>Mucorales</taxon>
        <taxon>Mucorineae</taxon>
        <taxon>Mucoraceae</taxon>
        <taxon>Mucor</taxon>
    </lineage>
</organism>
<gene>
    <name evidence="1" type="ORF">INT47_011340</name>
</gene>
<name>A0A8H7RL77_9FUNG</name>
<proteinExistence type="predicted"/>
<keyword evidence="2" id="KW-1185">Reference proteome</keyword>
<dbReference type="EMBL" id="JAEPRD010000004">
    <property type="protein sequence ID" value="KAG2213191.1"/>
    <property type="molecule type" value="Genomic_DNA"/>
</dbReference>
<dbReference type="InterPro" id="IPR046366">
    <property type="entry name" value="MPAB"/>
</dbReference>
<evidence type="ECO:0000313" key="1">
    <source>
        <dbReference type="EMBL" id="KAG2213191.1"/>
    </source>
</evidence>
<dbReference type="OrthoDB" id="545169at2759"/>
<protein>
    <recommendedName>
        <fullName evidence="3">ER-bound oxygenase mpaB/mpaB'/Rubber oxygenase catalytic domain-containing protein</fullName>
    </recommendedName>
</protein>
<evidence type="ECO:0000313" key="2">
    <source>
        <dbReference type="Proteomes" id="UP000603453"/>
    </source>
</evidence>
<sequence length="372" mass="43554">MESLFAWIEKVSKSRIKENKTTLACTTILIYMGIVRYLRYKNLRTLQAKYPDPQQALDDPDAAQEIYSKFFSREFPFMARQGTEFALFKTYSIPSISRILASTGELVKRCPRRVEDTELILGEMLQAYGRIENQRARNPNTPQSEMDAQWSRSQEATARLNEIHGRYPTIRNEDYLYTAALFVTEPQSWINRFEWRKLDVRESNAIFRIWYDVSVSMNLKNIPDSPQKLEDFKNAYAKENVKYSASNWKCAEPTLRLLLSNLPRFLQAIGYELGLRVLPSMLDPQDAKAFQLPHAEVRWITWCIHSLLSMRAFFIRHFLLPRSLYVVRTPFQVNTRGRLVPTFFIYKPHIYQDGYVIADLGPEKKGEGGKYR</sequence>
<dbReference type="PANTHER" id="PTHR36124:SF1">
    <property type="entry name" value="ER-BOUND OXYGENASE MPAB_MPAB'_RUBBER OXYGENASE CATALYTIC DOMAIN-CONTAINING PROTEIN"/>
    <property type="match status" value="1"/>
</dbReference>
<dbReference type="PANTHER" id="PTHR36124">
    <property type="match status" value="1"/>
</dbReference>